<feature type="transmembrane region" description="Helical" evidence="1">
    <location>
        <begin position="128"/>
        <end position="149"/>
    </location>
</feature>
<sequence>MTPSKLLIAIAAGAASALLFAGVVLQSGSAVTLALAAPIPIFIASLGWGSLAGGLAAVIAAVVVGAISGAVSGGILMFAAIALPAAIAGHLAGLAKPAPELEAAASRPFPSRAGNTQPTLIWFPVEHILFAIALMATLACLGLGWYFGYDIAALKPEIVAALRQGDSSSQISGLELDAVAGLLLSLVPLVQPAVLTLTLAVGLYLAAWITRISDRLQRPRDDLPTAVHLPPVALVLFAGALAASFVGGTVELVALVVCGAFGMAFTLVGLARLHARTRGRSNRGLLLFVAYAAIVILSFPLIVFTAFGIYDTLQRMRPSPPA</sequence>
<reference evidence="2" key="1">
    <citation type="submission" date="2021-03" db="EMBL/GenBank/DDBJ databases">
        <title>Whole genome sequence of Jiella sp. CQZ9-1.</title>
        <authorList>
            <person name="Tuo L."/>
        </authorList>
    </citation>
    <scope>NUCLEOTIDE SEQUENCE</scope>
    <source>
        <strain evidence="2">CQZ9-1</strain>
    </source>
</reference>
<dbReference type="AlphaFoldDB" id="A0A939G254"/>
<name>A0A939G254_9HYPH</name>
<feature type="transmembrane region" description="Helical" evidence="1">
    <location>
        <begin position="46"/>
        <end position="67"/>
    </location>
</feature>
<evidence type="ECO:0000313" key="2">
    <source>
        <dbReference type="EMBL" id="MBO0664346.1"/>
    </source>
</evidence>
<feature type="transmembrane region" description="Helical" evidence="1">
    <location>
        <begin position="225"/>
        <end position="246"/>
    </location>
</feature>
<gene>
    <name evidence="2" type="ORF">J1C48_17330</name>
</gene>
<feature type="transmembrane region" description="Helical" evidence="1">
    <location>
        <begin position="193"/>
        <end position="213"/>
    </location>
</feature>
<feature type="transmembrane region" description="Helical" evidence="1">
    <location>
        <begin position="74"/>
        <end position="92"/>
    </location>
</feature>
<dbReference type="RefSeq" id="WP_207259265.1">
    <property type="nucleotide sequence ID" value="NZ_JAFMPP010000020.1"/>
</dbReference>
<keyword evidence="1" id="KW-0472">Membrane</keyword>
<evidence type="ECO:0000313" key="3">
    <source>
        <dbReference type="Proteomes" id="UP000664122"/>
    </source>
</evidence>
<keyword evidence="1" id="KW-1133">Transmembrane helix</keyword>
<organism evidence="2 3">
    <name type="scientific">Jiella flava</name>
    <dbReference type="NCBI Taxonomy" id="2816857"/>
    <lineage>
        <taxon>Bacteria</taxon>
        <taxon>Pseudomonadati</taxon>
        <taxon>Pseudomonadota</taxon>
        <taxon>Alphaproteobacteria</taxon>
        <taxon>Hyphomicrobiales</taxon>
        <taxon>Aurantimonadaceae</taxon>
        <taxon>Jiella</taxon>
    </lineage>
</organism>
<keyword evidence="3" id="KW-1185">Reference proteome</keyword>
<accession>A0A939G254</accession>
<feature type="transmembrane region" description="Helical" evidence="1">
    <location>
        <begin position="285"/>
        <end position="310"/>
    </location>
</feature>
<keyword evidence="1" id="KW-0812">Transmembrane</keyword>
<evidence type="ECO:0008006" key="4">
    <source>
        <dbReference type="Google" id="ProtNLM"/>
    </source>
</evidence>
<protein>
    <recommendedName>
        <fullName evidence="4">DUF2232 domain-containing protein</fullName>
    </recommendedName>
</protein>
<dbReference type="EMBL" id="JAFMPP010000020">
    <property type="protein sequence ID" value="MBO0664346.1"/>
    <property type="molecule type" value="Genomic_DNA"/>
</dbReference>
<feature type="transmembrane region" description="Helical" evidence="1">
    <location>
        <begin position="252"/>
        <end position="273"/>
    </location>
</feature>
<evidence type="ECO:0000256" key="1">
    <source>
        <dbReference type="SAM" id="Phobius"/>
    </source>
</evidence>
<proteinExistence type="predicted"/>
<dbReference type="Proteomes" id="UP000664122">
    <property type="component" value="Unassembled WGS sequence"/>
</dbReference>
<comment type="caution">
    <text evidence="2">The sequence shown here is derived from an EMBL/GenBank/DDBJ whole genome shotgun (WGS) entry which is preliminary data.</text>
</comment>